<evidence type="ECO:0000256" key="1">
    <source>
        <dbReference type="SAM" id="MobiDB-lite"/>
    </source>
</evidence>
<accession>A0A2N9FNP5</accession>
<reference evidence="3" key="1">
    <citation type="submission" date="2018-02" db="EMBL/GenBank/DDBJ databases">
        <authorList>
            <person name="Cohen D.B."/>
            <person name="Kent A.D."/>
        </authorList>
    </citation>
    <scope>NUCLEOTIDE SEQUENCE</scope>
</reference>
<feature type="region of interest" description="Disordered" evidence="1">
    <location>
        <begin position="1"/>
        <end position="56"/>
    </location>
</feature>
<dbReference type="InterPro" id="IPR045107">
    <property type="entry name" value="SAC3/GANP/THP3"/>
</dbReference>
<name>A0A2N9FNP5_FAGSY</name>
<evidence type="ECO:0000313" key="3">
    <source>
        <dbReference type="EMBL" id="SPC88783.1"/>
    </source>
</evidence>
<sequence length="139" mass="15340">MERIQRQRSNPSSSTQSRSNKFRSNPTTKDDKIPNTNNPDDSTDSAKSRRGHVDDCSNLPALLGTCPFMCPVAERSQRERLRDLAVFERLHGNPRKTSADLAVKKPMNSSSIGASSPHKNKVEVEVVGSNLPGTCVTYQ</sequence>
<proteinExistence type="predicted"/>
<organism evidence="3">
    <name type="scientific">Fagus sylvatica</name>
    <name type="common">Beechnut</name>
    <dbReference type="NCBI Taxonomy" id="28930"/>
    <lineage>
        <taxon>Eukaryota</taxon>
        <taxon>Viridiplantae</taxon>
        <taxon>Streptophyta</taxon>
        <taxon>Embryophyta</taxon>
        <taxon>Tracheophyta</taxon>
        <taxon>Spermatophyta</taxon>
        <taxon>Magnoliopsida</taxon>
        <taxon>eudicotyledons</taxon>
        <taxon>Gunneridae</taxon>
        <taxon>Pentapetalae</taxon>
        <taxon>rosids</taxon>
        <taxon>fabids</taxon>
        <taxon>Fagales</taxon>
        <taxon>Fagaceae</taxon>
        <taxon>Fagus</taxon>
    </lineage>
</organism>
<evidence type="ECO:0000259" key="2">
    <source>
        <dbReference type="Pfam" id="PF03399"/>
    </source>
</evidence>
<feature type="compositionally biased region" description="Low complexity" evidence="1">
    <location>
        <begin position="7"/>
        <end position="19"/>
    </location>
</feature>
<dbReference type="InterPro" id="IPR005062">
    <property type="entry name" value="SAC3/GANP/THP3_conserved"/>
</dbReference>
<dbReference type="EMBL" id="OIVN01001017">
    <property type="protein sequence ID" value="SPC88783.1"/>
    <property type="molecule type" value="Genomic_DNA"/>
</dbReference>
<protein>
    <recommendedName>
        <fullName evidence="2">SAC3/GANP/THP3 conserved domain-containing protein</fullName>
    </recommendedName>
</protein>
<dbReference type="GO" id="GO:0005737">
    <property type="term" value="C:cytoplasm"/>
    <property type="evidence" value="ECO:0007669"/>
    <property type="project" value="TreeGrafter"/>
</dbReference>
<feature type="compositionally biased region" description="Basic and acidic residues" evidence="1">
    <location>
        <begin position="44"/>
        <end position="55"/>
    </location>
</feature>
<dbReference type="GO" id="GO:0006406">
    <property type="term" value="P:mRNA export from nucleus"/>
    <property type="evidence" value="ECO:0007669"/>
    <property type="project" value="TreeGrafter"/>
</dbReference>
<dbReference type="PANTHER" id="PTHR12436">
    <property type="entry name" value="80 KDA MCM3-ASSOCIATED PROTEIN"/>
    <property type="match status" value="1"/>
</dbReference>
<dbReference type="PANTHER" id="PTHR12436:SF3">
    <property type="entry name" value="GERMINAL-CENTER ASSOCIATED NUCLEAR PROTEIN"/>
    <property type="match status" value="1"/>
</dbReference>
<dbReference type="Pfam" id="PF03399">
    <property type="entry name" value="SAC3_GANP"/>
    <property type="match status" value="1"/>
</dbReference>
<feature type="domain" description="SAC3/GANP/THP3 conserved" evidence="2">
    <location>
        <begin position="69"/>
        <end position="117"/>
    </location>
</feature>
<dbReference type="AlphaFoldDB" id="A0A2N9FNP5"/>
<dbReference type="GO" id="GO:0070390">
    <property type="term" value="C:transcription export complex 2"/>
    <property type="evidence" value="ECO:0007669"/>
    <property type="project" value="TreeGrafter"/>
</dbReference>
<gene>
    <name evidence="3" type="ORF">FSB_LOCUS16665</name>
</gene>